<dbReference type="PANTHER" id="PTHR32347">
    <property type="entry name" value="EFFLUX SYSTEM COMPONENT YKNX-RELATED"/>
    <property type="match status" value="1"/>
</dbReference>
<evidence type="ECO:0000256" key="3">
    <source>
        <dbReference type="ARBA" id="ARBA00023054"/>
    </source>
</evidence>
<dbReference type="Pfam" id="PF25954">
    <property type="entry name" value="Beta-barrel_RND_2"/>
    <property type="match status" value="1"/>
</dbReference>
<keyword evidence="5" id="KW-1133">Transmembrane helix</keyword>
<dbReference type="InterPro" id="IPR058627">
    <property type="entry name" value="MdtA-like_C"/>
</dbReference>
<evidence type="ECO:0000256" key="1">
    <source>
        <dbReference type="ARBA" id="ARBA00004196"/>
    </source>
</evidence>
<feature type="coiled-coil region" evidence="4">
    <location>
        <begin position="281"/>
        <end position="334"/>
    </location>
</feature>
<comment type="subcellular location">
    <subcellularLocation>
        <location evidence="1">Cell envelope</location>
    </subcellularLocation>
</comment>
<comment type="caution">
    <text evidence="8">The sequence shown here is derived from an EMBL/GenBank/DDBJ whole genome shotgun (WGS) entry which is preliminary data.</text>
</comment>
<dbReference type="Gene3D" id="2.40.30.170">
    <property type="match status" value="1"/>
</dbReference>
<dbReference type="InterPro" id="IPR050465">
    <property type="entry name" value="UPF0194_transport"/>
</dbReference>
<dbReference type="AlphaFoldDB" id="A0A1G2K3I2"/>
<dbReference type="NCBIfam" id="TIGR01730">
    <property type="entry name" value="RND_mfp"/>
    <property type="match status" value="1"/>
</dbReference>
<evidence type="ECO:0000256" key="2">
    <source>
        <dbReference type="ARBA" id="ARBA00009477"/>
    </source>
</evidence>
<evidence type="ECO:0008006" key="10">
    <source>
        <dbReference type="Google" id="ProtNLM"/>
    </source>
</evidence>
<dbReference type="PANTHER" id="PTHR32347:SF23">
    <property type="entry name" value="BLL5650 PROTEIN"/>
    <property type="match status" value="1"/>
</dbReference>
<organism evidence="8 9">
    <name type="scientific">Candidatus Sungbacteria bacterium RIFCSPHIGHO2_01_FULL_47_32</name>
    <dbReference type="NCBI Taxonomy" id="1802264"/>
    <lineage>
        <taxon>Bacteria</taxon>
        <taxon>Candidatus Sungiibacteriota</taxon>
    </lineage>
</organism>
<protein>
    <recommendedName>
        <fullName evidence="10">Membrane fusion protein biotin-lipoyl like domain-containing protein</fullName>
    </recommendedName>
</protein>
<evidence type="ECO:0000313" key="8">
    <source>
        <dbReference type="EMBL" id="OGZ93982.1"/>
    </source>
</evidence>
<dbReference type="GO" id="GO:0022857">
    <property type="term" value="F:transmembrane transporter activity"/>
    <property type="evidence" value="ECO:0007669"/>
    <property type="project" value="InterPro"/>
</dbReference>
<keyword evidence="3 4" id="KW-0175">Coiled coil</keyword>
<keyword evidence="5" id="KW-0812">Transmembrane</keyword>
<dbReference type="Gene3D" id="2.40.50.100">
    <property type="match status" value="1"/>
</dbReference>
<keyword evidence="5" id="KW-0472">Membrane</keyword>
<dbReference type="InterPro" id="IPR058792">
    <property type="entry name" value="Beta-barrel_RND_2"/>
</dbReference>
<evidence type="ECO:0000259" key="6">
    <source>
        <dbReference type="Pfam" id="PF25954"/>
    </source>
</evidence>
<reference evidence="8 9" key="1">
    <citation type="journal article" date="2016" name="Nat. Commun.">
        <title>Thousands of microbial genomes shed light on interconnected biogeochemical processes in an aquifer system.</title>
        <authorList>
            <person name="Anantharaman K."/>
            <person name="Brown C.T."/>
            <person name="Hug L.A."/>
            <person name="Sharon I."/>
            <person name="Castelle C.J."/>
            <person name="Probst A.J."/>
            <person name="Thomas B.C."/>
            <person name="Singh A."/>
            <person name="Wilkins M.J."/>
            <person name="Karaoz U."/>
            <person name="Brodie E.L."/>
            <person name="Williams K.H."/>
            <person name="Hubbard S.S."/>
            <person name="Banfield J.F."/>
        </authorList>
    </citation>
    <scope>NUCLEOTIDE SEQUENCE [LARGE SCALE GENOMIC DNA]</scope>
</reference>
<name>A0A1G2K3I2_9BACT</name>
<accession>A0A1G2K3I2</accession>
<sequence length="519" mass="54626">MKKFFTRKKIFWAVLILLILGGIGYYFLRNKNNTGAIQTDTVKRLNLKETVLTTGQVVSSTDLSLGFKGSGIVIAVTVKEGDHVKSGQTLAILDQADALASLTSARGSLAQANANYEKVVAGASNETIAVAEKAVRAAEVTLDNAKTSLVNTREQQNTAVQNAYAALLNTSLTAIPRAGNADSVIPAISGTYTGADQGAYQIRLYSGGSGLQFQTNGLENSSGDVQTGPVPMGKRGLYIQFSSTPSPSDTWTVYIPNTYASAYVTNNNAYQAALKTRDSAVASADAQVKSAETALAQAQASLNEKQAKARPADIDVARAQILSAEGQVQTAEAAFANTTLKAPADGTITSVDIKVGEQATAMKIVMVLQNIGDLHAEANVSEASIAALKQGQTVDFTFDALGPDSHFDGTVEAINPASTVISGVVNYKVTAGFRNVPGIKPGMTTNMTILAAVKDNVLAVPQRAVINQAGKHYVRVVDDTKTKSFHQVEVQTGLEADEGLVEIISGLSEGQEVITFMKQ</sequence>
<evidence type="ECO:0000259" key="7">
    <source>
        <dbReference type="Pfam" id="PF25967"/>
    </source>
</evidence>
<dbReference type="Gene3D" id="1.10.287.470">
    <property type="entry name" value="Helix hairpin bin"/>
    <property type="match status" value="1"/>
</dbReference>
<dbReference type="GO" id="GO:0030313">
    <property type="term" value="C:cell envelope"/>
    <property type="evidence" value="ECO:0007669"/>
    <property type="project" value="UniProtKB-SubCell"/>
</dbReference>
<dbReference type="EMBL" id="MHQC01000046">
    <property type="protein sequence ID" value="OGZ93982.1"/>
    <property type="molecule type" value="Genomic_DNA"/>
</dbReference>
<dbReference type="Proteomes" id="UP000177152">
    <property type="component" value="Unassembled WGS sequence"/>
</dbReference>
<dbReference type="SUPFAM" id="SSF111369">
    <property type="entry name" value="HlyD-like secretion proteins"/>
    <property type="match status" value="2"/>
</dbReference>
<evidence type="ECO:0000256" key="4">
    <source>
        <dbReference type="SAM" id="Coils"/>
    </source>
</evidence>
<proteinExistence type="inferred from homology"/>
<feature type="domain" description="CusB-like beta-barrel" evidence="6">
    <location>
        <begin position="377"/>
        <end position="449"/>
    </location>
</feature>
<dbReference type="Gene3D" id="2.40.420.20">
    <property type="match status" value="1"/>
</dbReference>
<gene>
    <name evidence="8" type="ORF">A2633_00890</name>
</gene>
<dbReference type="Pfam" id="PF25967">
    <property type="entry name" value="RND-MFP_C"/>
    <property type="match status" value="1"/>
</dbReference>
<comment type="similarity">
    <text evidence="2">Belongs to the membrane fusion protein (MFP) (TC 8.A.1) family.</text>
</comment>
<feature type="coiled-coil region" evidence="4">
    <location>
        <begin position="128"/>
        <end position="155"/>
    </location>
</feature>
<evidence type="ECO:0000256" key="5">
    <source>
        <dbReference type="SAM" id="Phobius"/>
    </source>
</evidence>
<dbReference type="InterPro" id="IPR006143">
    <property type="entry name" value="RND_pump_MFP"/>
</dbReference>
<dbReference type="GO" id="GO:0016020">
    <property type="term" value="C:membrane"/>
    <property type="evidence" value="ECO:0007669"/>
    <property type="project" value="InterPro"/>
</dbReference>
<feature type="transmembrane region" description="Helical" evidence="5">
    <location>
        <begin position="10"/>
        <end position="28"/>
    </location>
</feature>
<feature type="domain" description="Multidrug resistance protein MdtA-like C-terminal permuted SH3" evidence="7">
    <location>
        <begin position="456"/>
        <end position="515"/>
    </location>
</feature>
<evidence type="ECO:0000313" key="9">
    <source>
        <dbReference type="Proteomes" id="UP000177152"/>
    </source>
</evidence>